<reference evidence="1" key="1">
    <citation type="submission" date="2021-01" db="EMBL/GenBank/DDBJ databases">
        <authorList>
            <consortium name="Genoscope - CEA"/>
            <person name="William W."/>
        </authorList>
    </citation>
    <scope>NUCLEOTIDE SEQUENCE</scope>
</reference>
<accession>A0A8S1RLM5</accession>
<keyword evidence="2" id="KW-1185">Reference proteome</keyword>
<dbReference type="AlphaFoldDB" id="A0A8S1RLM5"/>
<comment type="caution">
    <text evidence="1">The sequence shown here is derived from an EMBL/GenBank/DDBJ whole genome shotgun (WGS) entry which is preliminary data.</text>
</comment>
<organism evidence="1 2">
    <name type="scientific">Paramecium sonneborni</name>
    <dbReference type="NCBI Taxonomy" id="65129"/>
    <lineage>
        <taxon>Eukaryota</taxon>
        <taxon>Sar</taxon>
        <taxon>Alveolata</taxon>
        <taxon>Ciliophora</taxon>
        <taxon>Intramacronucleata</taxon>
        <taxon>Oligohymenophorea</taxon>
        <taxon>Peniculida</taxon>
        <taxon>Parameciidae</taxon>
        <taxon>Paramecium</taxon>
    </lineage>
</organism>
<evidence type="ECO:0000313" key="2">
    <source>
        <dbReference type="Proteomes" id="UP000692954"/>
    </source>
</evidence>
<name>A0A8S1RLM5_9CILI</name>
<dbReference type="EMBL" id="CAJJDN010000185">
    <property type="protein sequence ID" value="CAD8128283.1"/>
    <property type="molecule type" value="Genomic_DNA"/>
</dbReference>
<proteinExistence type="predicted"/>
<evidence type="ECO:0000313" key="1">
    <source>
        <dbReference type="EMBL" id="CAD8128283.1"/>
    </source>
</evidence>
<dbReference type="Proteomes" id="UP000692954">
    <property type="component" value="Unassembled WGS sequence"/>
</dbReference>
<sequence>MGCSISVEVKEQEIGFDTQSQQRPFESIELQKYKLKKKYGRIREVSIVLEQDKYKQSHEIRHLVPQLEIEANSILKSRKQSHERDIN</sequence>
<dbReference type="OrthoDB" id="305919at2759"/>
<gene>
    <name evidence="1" type="ORF">PSON_ATCC_30995.1.T1850037</name>
</gene>
<protein>
    <submittedName>
        <fullName evidence="1">Uncharacterized protein</fullName>
    </submittedName>
</protein>